<feature type="region of interest" description="Disordered" evidence="1">
    <location>
        <begin position="1"/>
        <end position="23"/>
    </location>
</feature>
<accession>A0AAD3RXD7</accession>
<dbReference type="Proteomes" id="UP001279734">
    <property type="component" value="Unassembled WGS sequence"/>
</dbReference>
<feature type="region of interest" description="Disordered" evidence="1">
    <location>
        <begin position="152"/>
        <end position="197"/>
    </location>
</feature>
<feature type="compositionally biased region" description="Basic and acidic residues" evidence="1">
    <location>
        <begin position="52"/>
        <end position="101"/>
    </location>
</feature>
<feature type="compositionally biased region" description="Basic and acidic residues" evidence="1">
    <location>
        <begin position="152"/>
        <end position="173"/>
    </location>
</feature>
<dbReference type="InterPro" id="IPR004082">
    <property type="entry name" value="OBERON"/>
</dbReference>
<dbReference type="GO" id="GO:0005634">
    <property type="term" value="C:nucleus"/>
    <property type="evidence" value="ECO:0007669"/>
    <property type="project" value="TreeGrafter"/>
</dbReference>
<dbReference type="GO" id="GO:0010492">
    <property type="term" value="P:maintenance of shoot apical meristem identity"/>
    <property type="evidence" value="ECO:0007669"/>
    <property type="project" value="TreeGrafter"/>
</dbReference>
<organism evidence="2 3">
    <name type="scientific">Nepenthes gracilis</name>
    <name type="common">Slender pitcher plant</name>
    <dbReference type="NCBI Taxonomy" id="150966"/>
    <lineage>
        <taxon>Eukaryota</taxon>
        <taxon>Viridiplantae</taxon>
        <taxon>Streptophyta</taxon>
        <taxon>Embryophyta</taxon>
        <taxon>Tracheophyta</taxon>
        <taxon>Spermatophyta</taxon>
        <taxon>Magnoliopsida</taxon>
        <taxon>eudicotyledons</taxon>
        <taxon>Gunneridae</taxon>
        <taxon>Pentapetalae</taxon>
        <taxon>Caryophyllales</taxon>
        <taxon>Nepenthaceae</taxon>
        <taxon>Nepenthes</taxon>
    </lineage>
</organism>
<feature type="region of interest" description="Disordered" evidence="1">
    <location>
        <begin position="389"/>
        <end position="472"/>
    </location>
</feature>
<dbReference type="PANTHER" id="PTHR21736:SF20">
    <property type="entry name" value="PROTEIN OBERON 4"/>
    <property type="match status" value="1"/>
</dbReference>
<evidence type="ECO:0000313" key="3">
    <source>
        <dbReference type="Proteomes" id="UP001279734"/>
    </source>
</evidence>
<dbReference type="EMBL" id="BSYO01000001">
    <property type="protein sequence ID" value="GMH00034.1"/>
    <property type="molecule type" value="Genomic_DNA"/>
</dbReference>
<gene>
    <name evidence="2" type="ORF">Nepgr_001873</name>
</gene>
<feature type="region of interest" description="Disordered" evidence="1">
    <location>
        <begin position="224"/>
        <end position="340"/>
    </location>
</feature>
<dbReference type="GO" id="GO:0010071">
    <property type="term" value="P:root meristem specification"/>
    <property type="evidence" value="ECO:0007669"/>
    <property type="project" value="TreeGrafter"/>
</dbReference>
<comment type="caution">
    <text evidence="2">The sequence shown here is derived from an EMBL/GenBank/DDBJ whole genome shotgun (WGS) entry which is preliminary data.</text>
</comment>
<feature type="compositionally biased region" description="Acidic residues" evidence="1">
    <location>
        <begin position="401"/>
        <end position="411"/>
    </location>
</feature>
<dbReference type="PANTHER" id="PTHR21736">
    <property type="entry name" value="VERNALIZATION-INSENSITIVE PROTEIN 3"/>
    <property type="match status" value="1"/>
</dbReference>
<feature type="compositionally biased region" description="Basic and acidic residues" evidence="1">
    <location>
        <begin position="182"/>
        <end position="197"/>
    </location>
</feature>
<dbReference type="GO" id="GO:0010468">
    <property type="term" value="P:regulation of gene expression"/>
    <property type="evidence" value="ECO:0007669"/>
    <property type="project" value="TreeGrafter"/>
</dbReference>
<dbReference type="AlphaFoldDB" id="A0AAD3RXD7"/>
<feature type="compositionally biased region" description="Polar residues" evidence="1">
    <location>
        <begin position="310"/>
        <end position="322"/>
    </location>
</feature>
<evidence type="ECO:0000256" key="1">
    <source>
        <dbReference type="SAM" id="MobiDB-lite"/>
    </source>
</evidence>
<proteinExistence type="predicted"/>
<keyword evidence="3" id="KW-1185">Reference proteome</keyword>
<dbReference type="GO" id="GO:0010078">
    <property type="term" value="P:maintenance of root meristem identity"/>
    <property type="evidence" value="ECO:0007669"/>
    <property type="project" value="TreeGrafter"/>
</dbReference>
<feature type="compositionally biased region" description="Basic and acidic residues" evidence="1">
    <location>
        <begin position="281"/>
        <end position="298"/>
    </location>
</feature>
<name>A0AAD3RXD7_NEPGR</name>
<evidence type="ECO:0000313" key="2">
    <source>
        <dbReference type="EMBL" id="GMH00034.1"/>
    </source>
</evidence>
<feature type="compositionally biased region" description="Basic and acidic residues" evidence="1">
    <location>
        <begin position="242"/>
        <end position="251"/>
    </location>
</feature>
<sequence length="756" mass="84150">MKRLRSYGDDLGSASEKELDRDRTASFLSSHHRRFYLKTAENGRSRSVIDNNLDRDTSRGSRKRIESNLDGFNDRDGSRSLRKRLDHDSGDNLNDRDGLRGTRKRLDHDLDCFDDREGSRISRKGVDVDFPDNFDERAGSRVVRKRFEHENDGFDRMNGLDRHRERDGSDRGGRVPSLVSPRDGHAGGRPRYRERDKDWDKIHRSESFCTGRRDFPRGFRSERDRLKGEESVSSWHRFGSRSKRDGDEEVKSSAGETAASSSSRGGMDGGSSRESVKSPQKSKDVRSPTWSKESKDSGGESLKTVKKNKSLASESGGSSNGTEIEEGELQPDPHLEPEPHSAFVQVVKHIAELEDMVDVGKDTKQNDSEFCQNMESTLASTVKLAKEGNVMSDKEVKNENEQDGAEEAAEEDVLRESDKLLISHNNSRHKVSVGDEVKASEGKGSGDASDNENWKKDHPEFSAPSHCKLDNHGDEEGIDRICMPKPLTSTQEENLANGIDLEVGVADVNVPDPSESMVEDDPKEPELNMHTIKDKGKGVALCCSPDEVNFTENGNLIERNFIAWRDDAMEGPSSRGFELFWTCAKVKQPKLPEDEHEMKKLEPLDLSLGLPNVSLPAPSNNAAAPPNSPPHARSVQSLATTFRTGSDCFTTSISFSGSQFIHNPSCSLTHNSLDCDYERSVKSRPLFQDVDWEAQNADDSKPKELPTFPKLVSNSNGSLHLPHGSHGMLSSQAMQGQHGMLLGWMVQEVFRDSTQG</sequence>
<feature type="region of interest" description="Disordered" evidence="1">
    <location>
        <begin position="46"/>
        <end position="101"/>
    </location>
</feature>
<feature type="compositionally biased region" description="Basic and acidic residues" evidence="1">
    <location>
        <begin position="432"/>
        <end position="441"/>
    </location>
</feature>
<feature type="compositionally biased region" description="Basic and acidic residues" evidence="1">
    <location>
        <begin position="412"/>
        <end position="421"/>
    </location>
</feature>
<protein>
    <submittedName>
        <fullName evidence="2">Uncharacterized protein</fullName>
    </submittedName>
</protein>
<feature type="compositionally biased region" description="Low complexity" evidence="1">
    <location>
        <begin position="252"/>
        <end position="273"/>
    </location>
</feature>
<reference evidence="2" key="1">
    <citation type="submission" date="2023-05" db="EMBL/GenBank/DDBJ databases">
        <title>Nepenthes gracilis genome sequencing.</title>
        <authorList>
            <person name="Fukushima K."/>
        </authorList>
    </citation>
    <scope>NUCLEOTIDE SEQUENCE</scope>
    <source>
        <strain evidence="2">SING2019-196</strain>
    </source>
</reference>